<sequence length="72" mass="7615">LRDAAGPAIELPEAQRALRVLQRGRVAAHDRLLAQQVGDGQGQCLALHPWFGLIATRAEVGAPRVGLSLPNA</sequence>
<protein>
    <submittedName>
        <fullName evidence="1">ATP-binding protein</fullName>
    </submittedName>
</protein>
<proteinExistence type="predicted"/>
<name>A0A0R3QAI2_9BILA</name>
<evidence type="ECO:0000313" key="1">
    <source>
        <dbReference type="WBParaSite" id="BTMF_0000335101-mRNA-1"/>
    </source>
</evidence>
<reference evidence="1" key="1">
    <citation type="submission" date="2017-02" db="UniProtKB">
        <authorList>
            <consortium name="WormBaseParasite"/>
        </authorList>
    </citation>
    <scope>IDENTIFICATION</scope>
</reference>
<organism evidence="1">
    <name type="scientific">Brugia timori</name>
    <dbReference type="NCBI Taxonomy" id="42155"/>
    <lineage>
        <taxon>Eukaryota</taxon>
        <taxon>Metazoa</taxon>
        <taxon>Ecdysozoa</taxon>
        <taxon>Nematoda</taxon>
        <taxon>Chromadorea</taxon>
        <taxon>Rhabditida</taxon>
        <taxon>Spirurina</taxon>
        <taxon>Spiruromorpha</taxon>
        <taxon>Filarioidea</taxon>
        <taxon>Onchocercidae</taxon>
        <taxon>Brugia</taxon>
    </lineage>
</organism>
<dbReference type="WBParaSite" id="BTMF_0000335101-mRNA-1">
    <property type="protein sequence ID" value="BTMF_0000335101-mRNA-1"/>
    <property type="gene ID" value="BTMF_0000335101"/>
</dbReference>
<accession>A0A0R3QAI2</accession>
<dbReference type="AlphaFoldDB" id="A0A0R3QAI2"/>